<reference evidence="1" key="1">
    <citation type="submission" date="2021-02" db="EMBL/GenBank/DDBJ databases">
        <authorList>
            <person name="Nowell W R."/>
        </authorList>
    </citation>
    <scope>NUCLEOTIDE SEQUENCE</scope>
</reference>
<sequence length="88" mass="10315">MRYMKDNTPVIIGGRGNRAYVLTTAPIYDEWVRSAQDKHRVKEVITRRKKRDDVTHSRFIKKKINRSTNNIAQTCATITNLQVQFSTY</sequence>
<dbReference type="EMBL" id="CAJOBF010003382">
    <property type="protein sequence ID" value="CAF4088440.1"/>
    <property type="molecule type" value="Genomic_DNA"/>
</dbReference>
<evidence type="ECO:0000313" key="1">
    <source>
        <dbReference type="EMBL" id="CAF4088440.1"/>
    </source>
</evidence>
<proteinExistence type="predicted"/>
<dbReference type="Proteomes" id="UP000663842">
    <property type="component" value="Unassembled WGS sequence"/>
</dbReference>
<dbReference type="AlphaFoldDB" id="A0A819UGR5"/>
<name>A0A819UGR5_9BILA</name>
<organism evidence="1 2">
    <name type="scientific">Rotaria magnacalcarata</name>
    <dbReference type="NCBI Taxonomy" id="392030"/>
    <lineage>
        <taxon>Eukaryota</taxon>
        <taxon>Metazoa</taxon>
        <taxon>Spiralia</taxon>
        <taxon>Gnathifera</taxon>
        <taxon>Rotifera</taxon>
        <taxon>Eurotatoria</taxon>
        <taxon>Bdelloidea</taxon>
        <taxon>Philodinida</taxon>
        <taxon>Philodinidae</taxon>
        <taxon>Rotaria</taxon>
    </lineage>
</organism>
<evidence type="ECO:0000313" key="2">
    <source>
        <dbReference type="Proteomes" id="UP000663842"/>
    </source>
</evidence>
<gene>
    <name evidence="1" type="ORF">UXM345_LOCUS21516</name>
</gene>
<comment type="caution">
    <text evidence="1">The sequence shown here is derived from an EMBL/GenBank/DDBJ whole genome shotgun (WGS) entry which is preliminary data.</text>
</comment>
<accession>A0A819UGR5</accession>
<protein>
    <submittedName>
        <fullName evidence="1">Uncharacterized protein</fullName>
    </submittedName>
</protein>